<name>A0A1H8WFX0_9PSEU</name>
<evidence type="ECO:0000256" key="1">
    <source>
        <dbReference type="PROSITE-ProRule" id="PRU00473"/>
    </source>
</evidence>
<dbReference type="CDD" id="cd07185">
    <property type="entry name" value="OmpA_C-like"/>
    <property type="match status" value="1"/>
</dbReference>
<dbReference type="Proteomes" id="UP000198582">
    <property type="component" value="Unassembled WGS sequence"/>
</dbReference>
<protein>
    <submittedName>
        <fullName evidence="4">Outer membrane protein OmpA</fullName>
    </submittedName>
</protein>
<dbReference type="STRING" id="394193.SAMN04489732_105155"/>
<organism evidence="4 5">
    <name type="scientific">Amycolatopsis saalfeldensis</name>
    <dbReference type="NCBI Taxonomy" id="394193"/>
    <lineage>
        <taxon>Bacteria</taxon>
        <taxon>Bacillati</taxon>
        <taxon>Actinomycetota</taxon>
        <taxon>Actinomycetes</taxon>
        <taxon>Pseudonocardiales</taxon>
        <taxon>Pseudonocardiaceae</taxon>
        <taxon>Amycolatopsis</taxon>
    </lineage>
</organism>
<dbReference type="PANTHER" id="PTHR30329:SF21">
    <property type="entry name" value="LIPOPROTEIN YIAD-RELATED"/>
    <property type="match status" value="1"/>
</dbReference>
<dbReference type="InterPro" id="IPR006665">
    <property type="entry name" value="OmpA-like"/>
</dbReference>
<dbReference type="PANTHER" id="PTHR30329">
    <property type="entry name" value="STATOR ELEMENT OF FLAGELLAR MOTOR COMPLEX"/>
    <property type="match status" value="1"/>
</dbReference>
<dbReference type="InterPro" id="IPR050330">
    <property type="entry name" value="Bact_OuterMem_StrucFunc"/>
</dbReference>
<dbReference type="EMBL" id="FOEF01000005">
    <property type="protein sequence ID" value="SEP26540.1"/>
    <property type="molecule type" value="Genomic_DNA"/>
</dbReference>
<keyword evidence="1" id="KW-0472">Membrane</keyword>
<evidence type="ECO:0000259" key="3">
    <source>
        <dbReference type="PROSITE" id="PS51123"/>
    </source>
</evidence>
<keyword evidence="5" id="KW-1185">Reference proteome</keyword>
<feature type="domain" description="OmpA-like" evidence="3">
    <location>
        <begin position="135"/>
        <end position="248"/>
    </location>
</feature>
<feature type="compositionally biased region" description="Pro residues" evidence="2">
    <location>
        <begin position="98"/>
        <end position="127"/>
    </location>
</feature>
<dbReference type="AlphaFoldDB" id="A0A1H8WFX0"/>
<feature type="region of interest" description="Disordered" evidence="2">
    <location>
        <begin position="86"/>
        <end position="132"/>
    </location>
</feature>
<accession>A0A1H8WFX0</accession>
<feature type="compositionally biased region" description="Basic and acidic residues" evidence="2">
    <location>
        <begin position="236"/>
        <end position="248"/>
    </location>
</feature>
<dbReference type="PROSITE" id="PS51123">
    <property type="entry name" value="OMPA_2"/>
    <property type="match status" value="1"/>
</dbReference>
<dbReference type="OrthoDB" id="3555397at2"/>
<dbReference type="SUPFAM" id="SSF103088">
    <property type="entry name" value="OmpA-like"/>
    <property type="match status" value="1"/>
</dbReference>
<proteinExistence type="predicted"/>
<evidence type="ECO:0000313" key="4">
    <source>
        <dbReference type="EMBL" id="SEP26540.1"/>
    </source>
</evidence>
<dbReference type="GO" id="GO:0016020">
    <property type="term" value="C:membrane"/>
    <property type="evidence" value="ECO:0007669"/>
    <property type="project" value="UniProtKB-UniRule"/>
</dbReference>
<dbReference type="Gene3D" id="3.30.1330.60">
    <property type="entry name" value="OmpA-like domain"/>
    <property type="match status" value="1"/>
</dbReference>
<reference evidence="4 5" key="1">
    <citation type="submission" date="2016-10" db="EMBL/GenBank/DDBJ databases">
        <authorList>
            <person name="de Groot N.N."/>
        </authorList>
    </citation>
    <scope>NUCLEOTIDE SEQUENCE [LARGE SCALE GENOMIC DNA]</scope>
    <source>
        <strain evidence="4 5">DSM 44993</strain>
    </source>
</reference>
<evidence type="ECO:0000313" key="5">
    <source>
        <dbReference type="Proteomes" id="UP000198582"/>
    </source>
</evidence>
<sequence length="248" mass="24842">MSGARGWLRLIPLAVVVTALLAGLATWVSGSGIESGLGERSRSALTAAGITGGDVTFSGREATLSGFPAEQAGRALGIVRGVDGVQSAQVSGGGTPSTPAPSPSSAPPTTSAPPSPSATPTPPPAPPTDRAGMQDALDKQLASTPVTFKPDSAQLTDEGDQAARGIAKLLSAAPDSLRYRITGHVADGPGGRTAALKLAQNRARTVVRLLTDEGVPANRLLARGTSVTAPGGGSGGDDRRVEITVEER</sequence>
<feature type="region of interest" description="Disordered" evidence="2">
    <location>
        <begin position="224"/>
        <end position="248"/>
    </location>
</feature>
<gene>
    <name evidence="4" type="ORF">SAMN04489732_105155</name>
</gene>
<evidence type="ECO:0000256" key="2">
    <source>
        <dbReference type="SAM" id="MobiDB-lite"/>
    </source>
</evidence>
<dbReference type="RefSeq" id="WP_091617253.1">
    <property type="nucleotide sequence ID" value="NZ_FOEF01000005.1"/>
</dbReference>
<dbReference type="InterPro" id="IPR036737">
    <property type="entry name" value="OmpA-like_sf"/>
</dbReference>
<dbReference type="Pfam" id="PF00691">
    <property type="entry name" value="OmpA"/>
    <property type="match status" value="1"/>
</dbReference>